<proteinExistence type="predicted"/>
<evidence type="ECO:0000313" key="5">
    <source>
        <dbReference type="EMBL" id="TPP65682.1"/>
    </source>
</evidence>
<accession>A0A504YUM7</accession>
<comment type="caution">
    <text evidence="5">The sequence shown here is derived from an EMBL/GenBank/DDBJ whole genome shotgun (WGS) entry which is preliminary data.</text>
</comment>
<sequence length="314" mass="36293">MTKRYLLIPDNIHPESEQIWGNKGELSSSDESLDKRFKLLHQCLTDHHPNEIIQWLRPSAAATKLVLYHTNENGERGESPDLPGENPRSQSDTRHCKRSVKEWDSDHDKTAFALDLDRSEVGSKLLLLTINWIKNCALWKQLSLPYRLAVLKESWALVYLITLSEIYSSTPTGSQAERNLLYPRSGQLVQQMMYLSDRKIADQEHLDSRRAVASPFQSLDRFLVDLAAFHLHENEFDCLKQQILWDIDPNHTGEEPIAHLIQNERVIGFFSKIKSIDGMWLKEIFHREFFSPIVGSQIESLEQVVFGVMLIEDM</sequence>
<keyword evidence="2" id="KW-0804">Transcription</keyword>
<dbReference type="SUPFAM" id="SSF48508">
    <property type="entry name" value="Nuclear receptor ligand-binding domain"/>
    <property type="match status" value="1"/>
</dbReference>
<evidence type="ECO:0000256" key="2">
    <source>
        <dbReference type="ARBA" id="ARBA00023163"/>
    </source>
</evidence>
<evidence type="ECO:0000256" key="1">
    <source>
        <dbReference type="ARBA" id="ARBA00023015"/>
    </source>
</evidence>
<dbReference type="AlphaFoldDB" id="A0A504YUM7"/>
<evidence type="ECO:0000256" key="3">
    <source>
        <dbReference type="ARBA" id="ARBA00023170"/>
    </source>
</evidence>
<keyword evidence="6" id="KW-1185">Reference proteome</keyword>
<feature type="compositionally biased region" description="Basic and acidic residues" evidence="4">
    <location>
        <begin position="91"/>
        <end position="100"/>
    </location>
</feature>
<dbReference type="Gene3D" id="1.10.565.10">
    <property type="entry name" value="Retinoid X Receptor"/>
    <property type="match status" value="1"/>
</dbReference>
<dbReference type="EMBL" id="SUNJ01002835">
    <property type="protein sequence ID" value="TPP65682.1"/>
    <property type="molecule type" value="Genomic_DNA"/>
</dbReference>
<organism evidence="5 6">
    <name type="scientific">Fasciola gigantica</name>
    <name type="common">Giant liver fluke</name>
    <dbReference type="NCBI Taxonomy" id="46835"/>
    <lineage>
        <taxon>Eukaryota</taxon>
        <taxon>Metazoa</taxon>
        <taxon>Spiralia</taxon>
        <taxon>Lophotrochozoa</taxon>
        <taxon>Platyhelminthes</taxon>
        <taxon>Trematoda</taxon>
        <taxon>Digenea</taxon>
        <taxon>Plagiorchiida</taxon>
        <taxon>Echinostomata</taxon>
        <taxon>Echinostomatoidea</taxon>
        <taxon>Fasciolidae</taxon>
        <taxon>Fasciola</taxon>
    </lineage>
</organism>
<keyword evidence="3" id="KW-0675">Receptor</keyword>
<evidence type="ECO:0000256" key="4">
    <source>
        <dbReference type="SAM" id="MobiDB-lite"/>
    </source>
</evidence>
<reference evidence="5 6" key="1">
    <citation type="submission" date="2019-04" db="EMBL/GenBank/DDBJ databases">
        <title>Annotation for the trematode Fasciola gigantica.</title>
        <authorList>
            <person name="Choi Y.-J."/>
        </authorList>
    </citation>
    <scope>NUCLEOTIDE SEQUENCE [LARGE SCALE GENOMIC DNA]</scope>
    <source>
        <strain evidence="5">Uganda_cow_1</strain>
    </source>
</reference>
<name>A0A504YUM7_FASGI</name>
<feature type="region of interest" description="Disordered" evidence="4">
    <location>
        <begin position="72"/>
        <end position="100"/>
    </location>
</feature>
<evidence type="ECO:0000313" key="6">
    <source>
        <dbReference type="Proteomes" id="UP000316759"/>
    </source>
</evidence>
<keyword evidence="1" id="KW-0805">Transcription regulation</keyword>
<dbReference type="OrthoDB" id="10526167at2759"/>
<protein>
    <submittedName>
        <fullName evidence="5">Uncharacterized protein</fullName>
    </submittedName>
</protein>
<dbReference type="InterPro" id="IPR035500">
    <property type="entry name" value="NHR-like_dom_sf"/>
</dbReference>
<dbReference type="Proteomes" id="UP000316759">
    <property type="component" value="Unassembled WGS sequence"/>
</dbReference>
<gene>
    <name evidence="5" type="ORF">FGIG_11226</name>
</gene>